<feature type="compositionally biased region" description="Low complexity" evidence="1">
    <location>
        <begin position="1"/>
        <end position="21"/>
    </location>
</feature>
<evidence type="ECO:0000313" key="4">
    <source>
        <dbReference type="Proteomes" id="UP000316659"/>
    </source>
</evidence>
<dbReference type="AlphaFoldDB" id="A0A4Y4DVD3"/>
<dbReference type="Pfam" id="PF19843">
    <property type="entry name" value="DUF6318"/>
    <property type="match status" value="1"/>
</dbReference>
<dbReference type="InterPro" id="IPR046281">
    <property type="entry name" value="DUF6318"/>
</dbReference>
<comment type="caution">
    <text evidence="3">The sequence shown here is derived from an EMBL/GenBank/DDBJ whole genome shotgun (WGS) entry which is preliminary data.</text>
</comment>
<name>A0A4Y4DVD3_CELCE</name>
<dbReference type="EMBL" id="BJNZ01000006">
    <property type="protein sequence ID" value="GED09362.1"/>
    <property type="molecule type" value="Genomic_DNA"/>
</dbReference>
<accession>A0A4Y4DVD3</accession>
<feature type="region of interest" description="Disordered" evidence="1">
    <location>
        <begin position="47"/>
        <end position="94"/>
    </location>
</feature>
<feature type="compositionally biased region" description="Basic and acidic residues" evidence="1">
    <location>
        <begin position="82"/>
        <end position="91"/>
    </location>
</feature>
<feature type="domain" description="DUF6318" evidence="2">
    <location>
        <begin position="82"/>
        <end position="217"/>
    </location>
</feature>
<evidence type="ECO:0000256" key="1">
    <source>
        <dbReference type="SAM" id="MobiDB-lite"/>
    </source>
</evidence>
<evidence type="ECO:0000259" key="2">
    <source>
        <dbReference type="Pfam" id="PF19843"/>
    </source>
</evidence>
<gene>
    <name evidence="3" type="ORF">CCE02nite_13610</name>
</gene>
<dbReference type="Proteomes" id="UP000316659">
    <property type="component" value="Unassembled WGS sequence"/>
</dbReference>
<proteinExistence type="predicted"/>
<reference evidence="3 4" key="1">
    <citation type="submission" date="2019-06" db="EMBL/GenBank/DDBJ databases">
        <title>Whole genome shotgun sequence of Cellulosimicrobium cellulans NBRC 15516.</title>
        <authorList>
            <person name="Hosoyama A."/>
            <person name="Uohara A."/>
            <person name="Ohji S."/>
            <person name="Ichikawa N."/>
        </authorList>
    </citation>
    <scope>NUCLEOTIDE SEQUENCE [LARGE SCALE GENOMIC DNA]</scope>
    <source>
        <strain evidence="3 4">NBRC 15516</strain>
    </source>
</reference>
<evidence type="ECO:0000313" key="3">
    <source>
        <dbReference type="EMBL" id="GED09362.1"/>
    </source>
</evidence>
<protein>
    <recommendedName>
        <fullName evidence="2">DUF6318 domain-containing protein</fullName>
    </recommendedName>
</protein>
<organism evidence="3 4">
    <name type="scientific">Cellulosimicrobium cellulans</name>
    <name type="common">Arthrobacter luteus</name>
    <dbReference type="NCBI Taxonomy" id="1710"/>
    <lineage>
        <taxon>Bacteria</taxon>
        <taxon>Bacillati</taxon>
        <taxon>Actinomycetota</taxon>
        <taxon>Actinomycetes</taxon>
        <taxon>Micrococcales</taxon>
        <taxon>Promicromonosporaceae</taxon>
        <taxon>Cellulosimicrobium</taxon>
    </lineage>
</organism>
<sequence length="224" mass="24069">MSPSVRVPSRAVAPVRATNPPHARPSARRRALTLGVALVVGCMAAACSGSTEPDPTRSVETSEEPSPTEPPEPSPTETGPVKPERPAAMDRDDAEGAAAAAEYYIELYPYVMATGDTAEWEAMSHSQCGTCSDFIEQARAISLRHDLFSGGTVSATVDEPRRYLRDEATGLQPLDLTFEQDPILIVDKDGTEVFSTSAESDTRRVEMGTLESEWIVVTIGEMPS</sequence>
<feature type="region of interest" description="Disordered" evidence="1">
    <location>
        <begin position="1"/>
        <end position="28"/>
    </location>
</feature>